<dbReference type="Proteomes" id="UP001589707">
    <property type="component" value="Unassembled WGS sequence"/>
</dbReference>
<dbReference type="EMBL" id="JBHMAU010000072">
    <property type="protein sequence ID" value="MFB9777170.1"/>
    <property type="molecule type" value="Genomic_DNA"/>
</dbReference>
<keyword evidence="7" id="KW-1133">Transmembrane helix</keyword>
<evidence type="ECO:0000313" key="10">
    <source>
        <dbReference type="Proteomes" id="UP001589707"/>
    </source>
</evidence>
<feature type="compositionally biased region" description="Low complexity" evidence="6">
    <location>
        <begin position="443"/>
        <end position="453"/>
    </location>
</feature>
<dbReference type="PANTHER" id="PTHR43289:SF34">
    <property type="entry name" value="SERINE_THREONINE-PROTEIN KINASE YBDM-RELATED"/>
    <property type="match status" value="1"/>
</dbReference>
<dbReference type="SMART" id="SM00220">
    <property type="entry name" value="S_TKc"/>
    <property type="match status" value="1"/>
</dbReference>
<sequence length="656" mass="68506">MAVQELGGYRLLNELGSGGMGVVHLGVDAENNPVAVKVLHPHIANDETARKRLAREVRTLRRIQHPRIAAVLDAELDSAQPFIITEFVDGQTLSDDVRDNGPFAEDELVHFGHALLDALNAVHAAGVIHRDLKPANVMIMDGEPMVIDFGIAQAADEVKVTATGLVMGTPGYLSPEIADGREASEKTDWWGWAATMAFAATGRNPYGSGPLEAVLGRVATGRYNLEGAPELFVPLLQACLDPKPERRPSGAMILDALVDIESGQLPALGSPRHAAAPGGPGETGGTRVDMPAAGGGHDPLAPPTGPLGRSGTAAFGQPAGYQSGGFADHRPDQHGVPRHGNAPGGRPQPPVPSPGAPGGSTYGGAAYAGGYGTAGQPGQMIGSQPAHLPVGPPGHQYGSQPAASGPARAAVGSPPSYGPLGIDPRPQQQVQPYQHGGAPVPAERPWQPQQLQPPGEPRPPRLGGAWPLLMLNLLAITLVALGPVIMVIASYLWQVAARTTGSMAQVRNWRQFNDGPAGVSVWSSIASLPGALFRSVFTSAFSMILPAIAFVAVAVLMRLDIAGIIPAGKSFEWTLWVAGLSYALVLWFGPGSLNLRMGSRAALTTMARSRRGEWIMVGVLGVLFVLAVGATLSPAGITWWPLTFNPLELIPQAAEL</sequence>
<dbReference type="Pfam" id="PF00069">
    <property type="entry name" value="Pkinase"/>
    <property type="match status" value="1"/>
</dbReference>
<keyword evidence="7" id="KW-0812">Transmembrane</keyword>
<gene>
    <name evidence="9" type="ORF">ACFFN1_12295</name>
</gene>
<dbReference type="PROSITE" id="PS00108">
    <property type="entry name" value="PROTEIN_KINASE_ST"/>
    <property type="match status" value="1"/>
</dbReference>
<dbReference type="SUPFAM" id="SSF56112">
    <property type="entry name" value="Protein kinase-like (PK-like)"/>
    <property type="match status" value="1"/>
</dbReference>
<dbReference type="Gene3D" id="1.10.510.10">
    <property type="entry name" value="Transferase(Phosphotransferase) domain 1"/>
    <property type="match status" value="1"/>
</dbReference>
<organism evidence="9 10">
    <name type="scientific">Brevibacterium otitidis</name>
    <dbReference type="NCBI Taxonomy" id="53364"/>
    <lineage>
        <taxon>Bacteria</taxon>
        <taxon>Bacillati</taxon>
        <taxon>Actinomycetota</taxon>
        <taxon>Actinomycetes</taxon>
        <taxon>Micrococcales</taxon>
        <taxon>Brevibacteriaceae</taxon>
        <taxon>Brevibacterium</taxon>
    </lineage>
</organism>
<evidence type="ECO:0000259" key="8">
    <source>
        <dbReference type="PROSITE" id="PS50011"/>
    </source>
</evidence>
<feature type="domain" description="Protein kinase" evidence="8">
    <location>
        <begin position="9"/>
        <end position="268"/>
    </location>
</feature>
<keyword evidence="10" id="KW-1185">Reference proteome</keyword>
<accession>A0ABV5X421</accession>
<evidence type="ECO:0000256" key="7">
    <source>
        <dbReference type="SAM" id="Phobius"/>
    </source>
</evidence>
<feature type="compositionally biased region" description="Pro residues" evidence="6">
    <location>
        <begin position="346"/>
        <end position="355"/>
    </location>
</feature>
<evidence type="ECO:0000256" key="5">
    <source>
        <dbReference type="PROSITE-ProRule" id="PRU10141"/>
    </source>
</evidence>
<dbReference type="InterPro" id="IPR008271">
    <property type="entry name" value="Ser/Thr_kinase_AS"/>
</dbReference>
<keyword evidence="4 5" id="KW-0067">ATP-binding</keyword>
<keyword evidence="2 5" id="KW-0547">Nucleotide-binding</keyword>
<evidence type="ECO:0000256" key="2">
    <source>
        <dbReference type="ARBA" id="ARBA00022741"/>
    </source>
</evidence>
<feature type="transmembrane region" description="Helical" evidence="7">
    <location>
        <begin position="544"/>
        <end position="567"/>
    </location>
</feature>
<dbReference type="Gene3D" id="3.30.200.20">
    <property type="entry name" value="Phosphorylase Kinase, domain 1"/>
    <property type="match status" value="1"/>
</dbReference>
<feature type="transmembrane region" description="Helical" evidence="7">
    <location>
        <begin position="573"/>
        <end position="593"/>
    </location>
</feature>
<dbReference type="RefSeq" id="WP_376841074.1">
    <property type="nucleotide sequence ID" value="NZ_JBHMAU010000072.1"/>
</dbReference>
<dbReference type="InterPro" id="IPR000719">
    <property type="entry name" value="Prot_kinase_dom"/>
</dbReference>
<dbReference type="InterPro" id="IPR011009">
    <property type="entry name" value="Kinase-like_dom_sf"/>
</dbReference>
<dbReference type="PANTHER" id="PTHR43289">
    <property type="entry name" value="MITOGEN-ACTIVATED PROTEIN KINASE KINASE KINASE 20-RELATED"/>
    <property type="match status" value="1"/>
</dbReference>
<dbReference type="CDD" id="cd14014">
    <property type="entry name" value="STKc_PknB_like"/>
    <property type="match status" value="1"/>
</dbReference>
<reference evidence="9 10" key="1">
    <citation type="submission" date="2024-09" db="EMBL/GenBank/DDBJ databases">
        <authorList>
            <person name="Sun Q."/>
            <person name="Mori K."/>
        </authorList>
    </citation>
    <scope>NUCLEOTIDE SEQUENCE [LARGE SCALE GENOMIC DNA]</scope>
    <source>
        <strain evidence="9 10">JCM 11683</strain>
    </source>
</reference>
<protein>
    <submittedName>
        <fullName evidence="9">Protein kinase</fullName>
    </submittedName>
</protein>
<evidence type="ECO:0000256" key="1">
    <source>
        <dbReference type="ARBA" id="ARBA00022679"/>
    </source>
</evidence>
<comment type="caution">
    <text evidence="9">The sequence shown here is derived from an EMBL/GenBank/DDBJ whole genome shotgun (WGS) entry which is preliminary data.</text>
</comment>
<dbReference type="PROSITE" id="PS00107">
    <property type="entry name" value="PROTEIN_KINASE_ATP"/>
    <property type="match status" value="1"/>
</dbReference>
<feature type="transmembrane region" description="Helical" evidence="7">
    <location>
        <begin position="614"/>
        <end position="640"/>
    </location>
</feature>
<feature type="region of interest" description="Disordered" evidence="6">
    <location>
        <begin position="376"/>
        <end position="459"/>
    </location>
</feature>
<proteinExistence type="predicted"/>
<evidence type="ECO:0000256" key="4">
    <source>
        <dbReference type="ARBA" id="ARBA00022840"/>
    </source>
</evidence>
<feature type="transmembrane region" description="Helical" evidence="7">
    <location>
        <begin position="468"/>
        <end position="493"/>
    </location>
</feature>
<keyword evidence="3 9" id="KW-0418">Kinase</keyword>
<dbReference type="GO" id="GO:0016301">
    <property type="term" value="F:kinase activity"/>
    <property type="evidence" value="ECO:0007669"/>
    <property type="project" value="UniProtKB-KW"/>
</dbReference>
<feature type="binding site" evidence="5">
    <location>
        <position position="37"/>
    </location>
    <ligand>
        <name>ATP</name>
        <dbReference type="ChEBI" id="CHEBI:30616"/>
    </ligand>
</feature>
<keyword evidence="1" id="KW-0808">Transferase</keyword>
<name>A0ABV5X421_9MICO</name>
<evidence type="ECO:0000313" key="9">
    <source>
        <dbReference type="EMBL" id="MFB9777170.1"/>
    </source>
</evidence>
<dbReference type="InterPro" id="IPR017441">
    <property type="entry name" value="Protein_kinase_ATP_BS"/>
</dbReference>
<dbReference type="PROSITE" id="PS50011">
    <property type="entry name" value="PROTEIN_KINASE_DOM"/>
    <property type="match status" value="1"/>
</dbReference>
<evidence type="ECO:0000256" key="6">
    <source>
        <dbReference type="SAM" id="MobiDB-lite"/>
    </source>
</evidence>
<feature type="region of interest" description="Disordered" evidence="6">
    <location>
        <begin position="268"/>
        <end position="361"/>
    </location>
</feature>
<keyword evidence="7" id="KW-0472">Membrane</keyword>
<evidence type="ECO:0000256" key="3">
    <source>
        <dbReference type="ARBA" id="ARBA00022777"/>
    </source>
</evidence>